<dbReference type="PANTHER" id="PTHR43140:SF1">
    <property type="entry name" value="TYPE I RESTRICTION ENZYME ECOKI SPECIFICITY SUBUNIT"/>
    <property type="match status" value="1"/>
</dbReference>
<evidence type="ECO:0000313" key="7">
    <source>
        <dbReference type="Proteomes" id="UP000033038"/>
    </source>
</evidence>
<dbReference type="REBASE" id="109352">
    <property type="entry name" value="S.MbaWORF2222P"/>
</dbReference>
<dbReference type="Pfam" id="PF01420">
    <property type="entry name" value="Methylase_S"/>
    <property type="match status" value="2"/>
</dbReference>
<keyword evidence="4" id="KW-0175">Coiled coil</keyword>
<protein>
    <submittedName>
        <fullName evidence="6">Type I restriction-modification system, specificity subunit S</fullName>
        <ecNumber evidence="6">3.1.21.3</ecNumber>
    </submittedName>
</protein>
<feature type="domain" description="Type I restriction modification DNA specificity" evidence="5">
    <location>
        <begin position="83"/>
        <end position="260"/>
    </location>
</feature>
<dbReference type="PATRIC" id="fig|1434109.4.peg.2866"/>
<dbReference type="GeneID" id="24823757"/>
<sequence>MNPDVFFENFELLADAPNGVQKLRELILQLAVMGKLVPQDPNDEPASVFDKETNKNNEHSAIEGKVRKSQRISKEEIPYELPSTWKWMRLSDISHDWGQKKPDVKFTYIDVTSINKELGLISEDLKILNPEDAPSRARKIVKNGTVIYSTVRPYLLNIAIVDKDFDPEPIVSTAFGILHPYSGTLNKYLYYYLRSKPFISYVESEMTGMAYPAINDTKLYKGLIPLPPLTEQKRIVSKVDELMALCDKLEARRQKKQEIQNKLNSAALDRMLSAEKQEEFEQHWQHICENFDLLYDNPENVEKLRQAILQLAVQGKLVPQDLNDEPASVLIEKIKAKKRQLIKAGKIKNSKVSAQIDSQEIPYELPDKWEWIRIEDITDIGTGSTPLKSKSEYYEDGSIPWITSSLTSLNYIDKAETYITETAVNECNLRIYPSGTLLVALYGQGKTRGQVSELRIEATINQACASIVFIENFENIKQYVKVLFEQKYEELRALAAGGAQPNLNVGKIKETLIPLPPLAEQKRIVEKVEQLTGLCDELESKLRKEQKDSEKLMEAVVKGLLEGEDTEKTELEKPIPLQVATIKLK</sequence>
<name>A0A0E3LLL4_METBA</name>
<evidence type="ECO:0000256" key="4">
    <source>
        <dbReference type="SAM" id="Coils"/>
    </source>
</evidence>
<dbReference type="InterPro" id="IPR044946">
    <property type="entry name" value="Restrct_endonuc_typeI_TRD_sf"/>
</dbReference>
<evidence type="ECO:0000256" key="1">
    <source>
        <dbReference type="ARBA" id="ARBA00010923"/>
    </source>
</evidence>
<dbReference type="Gene3D" id="3.90.220.20">
    <property type="entry name" value="DNA methylase specificity domains"/>
    <property type="match status" value="2"/>
</dbReference>
<dbReference type="PANTHER" id="PTHR43140">
    <property type="entry name" value="TYPE-1 RESTRICTION ENZYME ECOKI SPECIFICITY PROTEIN"/>
    <property type="match status" value="1"/>
</dbReference>
<feature type="coiled-coil region" evidence="4">
    <location>
        <begin position="239"/>
        <end position="269"/>
    </location>
</feature>
<comment type="similarity">
    <text evidence="1">Belongs to the type-I restriction system S methylase family.</text>
</comment>
<evidence type="ECO:0000313" key="6">
    <source>
        <dbReference type="EMBL" id="AKB51476.1"/>
    </source>
</evidence>
<accession>A0A0E3LLL4</accession>
<reference evidence="6 7" key="1">
    <citation type="submission" date="2014-07" db="EMBL/GenBank/DDBJ databases">
        <title>Methanogenic archaea and the global carbon cycle.</title>
        <authorList>
            <person name="Henriksen J.R."/>
            <person name="Luke J."/>
            <person name="Reinhart S."/>
            <person name="Benedict M.N."/>
            <person name="Youngblut N.D."/>
            <person name="Metcalf M.E."/>
            <person name="Whitaker R.J."/>
            <person name="Metcalf W.W."/>
        </authorList>
    </citation>
    <scope>NUCLEOTIDE SEQUENCE [LARGE SCALE GENOMIC DNA]</scope>
    <source>
        <strain evidence="6 7">Wiesmoor</strain>
    </source>
</reference>
<gene>
    <name evidence="6" type="ORF">MSBRW_2223</name>
</gene>
<proteinExistence type="inferred from homology"/>
<evidence type="ECO:0000259" key="5">
    <source>
        <dbReference type="Pfam" id="PF01420"/>
    </source>
</evidence>
<dbReference type="Proteomes" id="UP000033038">
    <property type="component" value="Chromosome"/>
</dbReference>
<keyword evidence="6" id="KW-0378">Hydrolase</keyword>
<dbReference type="InterPro" id="IPR051212">
    <property type="entry name" value="Type-I_RE_S_subunit"/>
</dbReference>
<evidence type="ECO:0000256" key="2">
    <source>
        <dbReference type="ARBA" id="ARBA00022747"/>
    </source>
</evidence>
<dbReference type="InterPro" id="IPR000055">
    <property type="entry name" value="Restrct_endonuc_typeI_TRD"/>
</dbReference>
<organism evidence="6 7">
    <name type="scientific">Methanosarcina barkeri str. Wiesmoor</name>
    <dbReference type="NCBI Taxonomy" id="1434109"/>
    <lineage>
        <taxon>Archaea</taxon>
        <taxon>Methanobacteriati</taxon>
        <taxon>Methanobacteriota</taxon>
        <taxon>Stenosarchaea group</taxon>
        <taxon>Methanomicrobia</taxon>
        <taxon>Methanosarcinales</taxon>
        <taxon>Methanosarcinaceae</taxon>
        <taxon>Methanosarcina</taxon>
    </lineage>
</organism>
<feature type="domain" description="Type I restriction modification DNA specificity" evidence="5">
    <location>
        <begin position="366"/>
        <end position="545"/>
    </location>
</feature>
<dbReference type="AlphaFoldDB" id="A0A0E3LLL4"/>
<dbReference type="EC" id="3.1.21.3" evidence="6"/>
<feature type="coiled-coil region" evidence="4">
    <location>
        <begin position="528"/>
        <end position="555"/>
    </location>
</feature>
<keyword evidence="2" id="KW-0680">Restriction system</keyword>
<dbReference type="SUPFAM" id="SSF116734">
    <property type="entry name" value="DNA methylase specificity domain"/>
    <property type="match status" value="2"/>
</dbReference>
<evidence type="ECO:0000256" key="3">
    <source>
        <dbReference type="ARBA" id="ARBA00023125"/>
    </source>
</evidence>
<dbReference type="GO" id="GO:0003677">
    <property type="term" value="F:DNA binding"/>
    <property type="evidence" value="ECO:0007669"/>
    <property type="project" value="UniProtKB-KW"/>
</dbReference>
<dbReference type="KEGG" id="mbw:MSBRW_2223"/>
<dbReference type="EMBL" id="CP009526">
    <property type="protein sequence ID" value="AKB51476.1"/>
    <property type="molecule type" value="Genomic_DNA"/>
</dbReference>
<dbReference type="GO" id="GO:0009035">
    <property type="term" value="F:type I site-specific deoxyribonuclease activity"/>
    <property type="evidence" value="ECO:0007669"/>
    <property type="project" value="UniProtKB-EC"/>
</dbReference>
<keyword evidence="3" id="KW-0238">DNA-binding</keyword>
<dbReference type="HOGENOM" id="CLU_021095_10_4_2"/>
<dbReference type="GO" id="GO:0009307">
    <property type="term" value="P:DNA restriction-modification system"/>
    <property type="evidence" value="ECO:0007669"/>
    <property type="project" value="UniProtKB-KW"/>
</dbReference>
<dbReference type="RefSeq" id="WP_052728870.1">
    <property type="nucleotide sequence ID" value="NZ_CP009526.1"/>
</dbReference>